<gene>
    <name evidence="2" type="primary">P</name>
</gene>
<accession>H8XWF1</accession>
<name>H8XWF1_9RHAB</name>
<keyword evidence="3" id="KW-1185">Reference proteome</keyword>
<feature type="region of interest" description="Disordered" evidence="1">
    <location>
        <begin position="26"/>
        <end position="53"/>
    </location>
</feature>
<dbReference type="EMBL" id="HM474855">
    <property type="protein sequence ID" value="AEI17631.1"/>
    <property type="molecule type" value="Viral_cRNA"/>
</dbReference>
<dbReference type="Proteomes" id="UP000163854">
    <property type="component" value="Segment"/>
</dbReference>
<proteinExistence type="predicted"/>
<evidence type="ECO:0000313" key="3">
    <source>
        <dbReference type="Proteomes" id="UP000163854"/>
    </source>
</evidence>
<dbReference type="KEGG" id="vg:12218643"/>
<dbReference type="GeneID" id="12218643"/>
<reference evidence="2 3" key="1">
    <citation type="journal article" date="2012" name="Virology">
        <title>Kotonkan and Obodhiang viruses: African ephemeroviruses with large and complex genomes.</title>
        <authorList>
            <person name="Blasdell K.R."/>
            <person name="Voysey R."/>
            <person name="Bulach D."/>
            <person name="Joubert D.A."/>
            <person name="Tesh R.B."/>
            <person name="Boyle D.B."/>
            <person name="Walker P.J."/>
        </authorList>
    </citation>
    <scope>NUCLEOTIDE SEQUENCE [LARGE SCALE GENOMIC DNA]</scope>
    <source>
        <strain evidence="2">IbAr23380</strain>
    </source>
</reference>
<dbReference type="OrthoDB" id="30697at10239"/>
<protein>
    <submittedName>
        <fullName evidence="2">Polymerase-associated protein</fullName>
    </submittedName>
</protein>
<organism evidence="2 3">
    <name type="scientific">Kotonkan virus</name>
    <dbReference type="NCBI Taxonomy" id="318836"/>
    <lineage>
        <taxon>Viruses</taxon>
        <taxon>Riboviria</taxon>
        <taxon>Orthornavirae</taxon>
        <taxon>Negarnaviricota</taxon>
        <taxon>Haploviricotina</taxon>
        <taxon>Monjiviricetes</taxon>
        <taxon>Mononegavirales</taxon>
        <taxon>Rhabdoviridae</taxon>
        <taxon>Alpharhabdovirinae</taxon>
        <taxon>Ephemerovirus</taxon>
        <taxon>Ephemerovirus kotonkan</taxon>
    </lineage>
</organism>
<dbReference type="RefSeq" id="YP_006202619.1">
    <property type="nucleotide sequence ID" value="NC_017714.1"/>
</dbReference>
<evidence type="ECO:0000313" key="2">
    <source>
        <dbReference type="EMBL" id="AEI17631.1"/>
    </source>
</evidence>
<evidence type="ECO:0000256" key="1">
    <source>
        <dbReference type="SAM" id="MobiDB-lite"/>
    </source>
</evidence>
<sequence length="260" mass="29934">MEPYKLSEKMTGYDLVKLREVLNEVDDEPEDTKVDDVTQSPNPLFETSMKGNDSDEEWGEIISNMSNNVCSVNNIINKKSDNDAPEGRNDVIKKGRMASEESNSNLPLMWDNNWVMICDDISCEMSKAHSLLSLFCLKENVDYKFIVNEQTLTVQKLKFNSDDNPQEASGVTYKTANYSRFDEPEESSLKYKIHTRLDEGIKFKKLNGKGYIRVSWFTDGVYQNILDDIDWNNTKSEEEAVIRVLKSAKIYKMIKKTCEI</sequence>